<evidence type="ECO:0000313" key="1">
    <source>
        <dbReference type="EMBL" id="KAH6924996.1"/>
    </source>
</evidence>
<proteinExistence type="predicted"/>
<gene>
    <name evidence="1" type="ORF">HPB50_027067</name>
</gene>
<sequence>MPARSSLMTRELRVKLRRKGFGTIRCGRAVVISLRAGTGAQSSAGGAPKTRQFVPHYARARDSPPPQSGLKSSSKSSSSSSSAATQWLCACQVGRRAALLERRALANAAKASKTQRGLCVVREAD</sequence>
<dbReference type="EMBL" id="CM023488">
    <property type="protein sequence ID" value="KAH6924996.1"/>
    <property type="molecule type" value="Genomic_DNA"/>
</dbReference>
<organism evidence="1 2">
    <name type="scientific">Hyalomma asiaticum</name>
    <name type="common">Tick</name>
    <dbReference type="NCBI Taxonomy" id="266040"/>
    <lineage>
        <taxon>Eukaryota</taxon>
        <taxon>Metazoa</taxon>
        <taxon>Ecdysozoa</taxon>
        <taxon>Arthropoda</taxon>
        <taxon>Chelicerata</taxon>
        <taxon>Arachnida</taxon>
        <taxon>Acari</taxon>
        <taxon>Parasitiformes</taxon>
        <taxon>Ixodida</taxon>
        <taxon>Ixodoidea</taxon>
        <taxon>Ixodidae</taxon>
        <taxon>Hyalomminae</taxon>
        <taxon>Hyalomma</taxon>
    </lineage>
</organism>
<dbReference type="Proteomes" id="UP000821845">
    <property type="component" value="Chromosome 8"/>
</dbReference>
<protein>
    <submittedName>
        <fullName evidence="1">Uncharacterized protein</fullName>
    </submittedName>
</protein>
<comment type="caution">
    <text evidence="1">The sequence shown here is derived from an EMBL/GenBank/DDBJ whole genome shotgun (WGS) entry which is preliminary data.</text>
</comment>
<reference evidence="1" key="1">
    <citation type="submission" date="2020-05" db="EMBL/GenBank/DDBJ databases">
        <title>Large-scale comparative analyses of tick genomes elucidate their genetic diversity and vector capacities.</title>
        <authorList>
            <person name="Jia N."/>
            <person name="Wang J."/>
            <person name="Shi W."/>
            <person name="Du L."/>
            <person name="Sun Y."/>
            <person name="Zhan W."/>
            <person name="Jiang J."/>
            <person name="Wang Q."/>
            <person name="Zhang B."/>
            <person name="Ji P."/>
            <person name="Sakyi L.B."/>
            <person name="Cui X."/>
            <person name="Yuan T."/>
            <person name="Jiang B."/>
            <person name="Yang W."/>
            <person name="Lam T.T.-Y."/>
            <person name="Chang Q."/>
            <person name="Ding S."/>
            <person name="Wang X."/>
            <person name="Zhu J."/>
            <person name="Ruan X."/>
            <person name="Zhao L."/>
            <person name="Wei J."/>
            <person name="Que T."/>
            <person name="Du C."/>
            <person name="Cheng J."/>
            <person name="Dai P."/>
            <person name="Han X."/>
            <person name="Huang E."/>
            <person name="Gao Y."/>
            <person name="Liu J."/>
            <person name="Shao H."/>
            <person name="Ye R."/>
            <person name="Li L."/>
            <person name="Wei W."/>
            <person name="Wang X."/>
            <person name="Wang C."/>
            <person name="Yang T."/>
            <person name="Huo Q."/>
            <person name="Li W."/>
            <person name="Guo W."/>
            <person name="Chen H."/>
            <person name="Zhou L."/>
            <person name="Ni X."/>
            <person name="Tian J."/>
            <person name="Zhou Y."/>
            <person name="Sheng Y."/>
            <person name="Liu T."/>
            <person name="Pan Y."/>
            <person name="Xia L."/>
            <person name="Li J."/>
            <person name="Zhao F."/>
            <person name="Cao W."/>
        </authorList>
    </citation>
    <scope>NUCLEOTIDE SEQUENCE</scope>
    <source>
        <strain evidence="1">Hyas-2018</strain>
    </source>
</reference>
<keyword evidence="2" id="KW-1185">Reference proteome</keyword>
<evidence type="ECO:0000313" key="2">
    <source>
        <dbReference type="Proteomes" id="UP000821845"/>
    </source>
</evidence>
<name>A0ACB7RTJ4_HYAAI</name>
<accession>A0ACB7RTJ4</accession>